<keyword evidence="8" id="KW-1185">Reference proteome</keyword>
<dbReference type="GeneID" id="91403026"/>
<dbReference type="InterPro" id="IPR011055">
    <property type="entry name" value="Dup_hybrid_motif"/>
</dbReference>
<evidence type="ECO:0000313" key="7">
    <source>
        <dbReference type="Proteomes" id="UP000194318"/>
    </source>
</evidence>
<keyword evidence="2" id="KW-1133">Transmembrane helix</keyword>
<evidence type="ECO:0000256" key="1">
    <source>
        <dbReference type="SAM" id="MobiDB-lite"/>
    </source>
</evidence>
<name>A0A1Y2NXV7_STRFR</name>
<dbReference type="EMBL" id="MIFZ01000217">
    <property type="protein sequence ID" value="OSY51839.1"/>
    <property type="molecule type" value="Genomic_DNA"/>
</dbReference>
<dbReference type="PANTHER" id="PTHR21666:SF270">
    <property type="entry name" value="MUREIN HYDROLASE ACTIVATOR ENVC"/>
    <property type="match status" value="1"/>
</dbReference>
<feature type="transmembrane region" description="Helical" evidence="2">
    <location>
        <begin position="462"/>
        <end position="490"/>
    </location>
</feature>
<dbReference type="InterPro" id="IPR050570">
    <property type="entry name" value="Cell_wall_metabolism_enzyme"/>
</dbReference>
<evidence type="ECO:0000256" key="2">
    <source>
        <dbReference type="SAM" id="Phobius"/>
    </source>
</evidence>
<feature type="region of interest" description="Disordered" evidence="1">
    <location>
        <begin position="1156"/>
        <end position="1177"/>
    </location>
</feature>
<evidence type="ECO:0000313" key="5">
    <source>
        <dbReference type="EMBL" id="KAF0649211.1"/>
    </source>
</evidence>
<organism evidence="6 7">
    <name type="scientific">Streptomyces fradiae ATCC 10745 = DSM 40063</name>
    <dbReference type="NCBI Taxonomy" id="1319510"/>
    <lineage>
        <taxon>Bacteria</taxon>
        <taxon>Bacillati</taxon>
        <taxon>Actinomycetota</taxon>
        <taxon>Actinomycetes</taxon>
        <taxon>Kitasatosporales</taxon>
        <taxon>Streptomycetaceae</taxon>
        <taxon>Streptomyces</taxon>
    </lineage>
</organism>
<dbReference type="InterPro" id="IPR010090">
    <property type="entry name" value="Phage_tape_meas"/>
</dbReference>
<dbReference type="GO" id="GO:0004222">
    <property type="term" value="F:metalloendopeptidase activity"/>
    <property type="evidence" value="ECO:0007669"/>
    <property type="project" value="TreeGrafter"/>
</dbReference>
<evidence type="ECO:0000313" key="6">
    <source>
        <dbReference type="EMBL" id="OSY51839.1"/>
    </source>
</evidence>
<feature type="transmembrane region" description="Helical" evidence="2">
    <location>
        <begin position="497"/>
        <end position="518"/>
    </location>
</feature>
<feature type="compositionally biased region" description="Low complexity" evidence="1">
    <location>
        <begin position="1156"/>
        <end position="1169"/>
    </location>
</feature>
<accession>A0A1Y2NXV7</accession>
<comment type="caution">
    <text evidence="6">The sequence shown here is derived from an EMBL/GenBank/DDBJ whole genome shotgun (WGS) entry which is preliminary data.</text>
</comment>
<dbReference type="CDD" id="cd12797">
    <property type="entry name" value="M23_peptidase"/>
    <property type="match status" value="1"/>
</dbReference>
<dbReference type="Proteomes" id="UP000194318">
    <property type="component" value="Unassembled WGS sequence"/>
</dbReference>
<dbReference type="SUPFAM" id="SSF51261">
    <property type="entry name" value="Duplicated hybrid motif"/>
    <property type="match status" value="1"/>
</dbReference>
<dbReference type="PANTHER" id="PTHR21666">
    <property type="entry name" value="PEPTIDASE-RELATED"/>
    <property type="match status" value="1"/>
</dbReference>
<dbReference type="EMBL" id="ASYR01000016">
    <property type="protein sequence ID" value="KAF0649211.1"/>
    <property type="molecule type" value="Genomic_DNA"/>
</dbReference>
<dbReference type="InterPro" id="IPR016047">
    <property type="entry name" value="M23ase_b-sheet_dom"/>
</dbReference>
<dbReference type="Pfam" id="PF01551">
    <property type="entry name" value="Peptidase_M23"/>
    <property type="match status" value="1"/>
</dbReference>
<evidence type="ECO:0000259" key="3">
    <source>
        <dbReference type="Pfam" id="PF01551"/>
    </source>
</evidence>
<protein>
    <submittedName>
        <fullName evidence="6">Murein DD-endopeptidase MepM</fullName>
        <ecNumber evidence="6">3.4.24.-</ecNumber>
    </submittedName>
</protein>
<feature type="transmembrane region" description="Helical" evidence="2">
    <location>
        <begin position="524"/>
        <end position="543"/>
    </location>
</feature>
<dbReference type="Proteomes" id="UP000731519">
    <property type="component" value="Unassembled WGS sequence"/>
</dbReference>
<feature type="domain" description="M23ase beta-sheet core" evidence="3">
    <location>
        <begin position="1001"/>
        <end position="1095"/>
    </location>
</feature>
<dbReference type="EC" id="3.4.24.-" evidence="6"/>
<sequence length="1218" mass="125361">MANVGYATLQIIPSVRGIGDELRRQLVSPAGRAGDRAGEDAGESFTDAFRGALASINMSPTAEKIGEQVGDEAGQTAGRRMITSLTGHLKTGILAAAAGAGALFAAGFAQAVEQDTSNVKLAAQLGLSAKDAKAAGEIAGAVFSKGYGESIDQVNESLRTLSQAGILSVSGPRKEVEALTASALTLSEAFDVEVGAAATAAGQLIRTGLVKDAKAAFDLLTVGFQQGADKSGDFIDTLNEYATQFRNMGLTGAQAVGLMTQGLRAGARDSDVVADAIKEFSIEAVKGADGIKEGFKNLGLDADKTVAALAKGGPGAAAALDTVLDRLRAIENPARRNAVAFELFGTKSEDLGNALYALDPSAAVGALGAVSGAADRTSKTLHGSVAASFETFKRQILQGLSDFITREVLPAVLAFGQFLNTHVVPAARAAGSLLWATLVPAVIAVGEAFSAGVQWLRDYGAWLLPLGVAIAGLTITMSANAIATAAVTAVFSAYRAVILAAAAVTRGYAIVQGLLNAVMSANPIGLIITGIAALVTLLAVAWNKSDTFRAIVMAAWSGIQSAWSALWTGYLQPGFAALMTGLRAIGDAASWLWTTILSPVFSAIGLAARILIAILAVVLIMPVIALFQMLGAIASWLWTTVLQPVFSAIGLAAQVLWTAWLKPSFDAALAVFRAVGSFVMWLWTNAIRPSFQAIGSFASWLWTNAIQPAMGGVMTALRAVGSVVSWLWSNAVQPAFKAIGDLAGWLWTRALKPALDAGAKAVSLFGAGFGAARDAIGKAWTQVMDIAKTPVNFIIEWVYTKGIKATWDKVAGFVGLGKLPAAPKLLAAGGTVGPGWGPAAPMKVNRPTAIVGEGNPAHPEFVIPTDPKYRGRALALWEAAGTQLMAKGGVVGGALDWLGGAAQKIGGAVMSGVDFLSDPAAMWEKATAFIRDKVREIGQSDMAQMLAKVPGKMLGGLKDKIVNAVTGLFGGGGGGGSWARPVSAALGTRYGVRGRMWSSGYHTGTDFPAPTGTAVRAAANGVVQAALSGGPYGNHITLTHGGRLSSLYAHLSSMSVRAGQRVLKGMRIGAVGNTGNTTGPHLHFEARRGGRTINPEPLLGYASGGRPRAGEWAWVGEQGPELIRFGSPATVYPHEKSVRMAAGMAAARAAAAMAPSGAPSYTAPTASSAGSGGGLRPGDRLRLVVGGREFDAYLEEIADAVVEDTMRPVAAAIAGMRG</sequence>
<keyword evidence="2" id="KW-0472">Membrane</keyword>
<dbReference type="Pfam" id="PF10145">
    <property type="entry name" value="PhageMin_Tail"/>
    <property type="match status" value="1"/>
</dbReference>
<feature type="transmembrane region" description="Helical" evidence="2">
    <location>
        <begin position="615"/>
        <end position="638"/>
    </location>
</feature>
<evidence type="ECO:0000313" key="8">
    <source>
        <dbReference type="Proteomes" id="UP000731519"/>
    </source>
</evidence>
<evidence type="ECO:0000259" key="4">
    <source>
        <dbReference type="Pfam" id="PF10145"/>
    </source>
</evidence>
<dbReference type="AlphaFoldDB" id="A0A1Y2NXV7"/>
<gene>
    <name evidence="6" type="primary">mepM_1</name>
    <name evidence="6" type="ORF">BG846_02513</name>
    <name evidence="5" type="ORF">K701_13975</name>
</gene>
<keyword evidence="2" id="KW-0812">Transmembrane</keyword>
<feature type="domain" description="Phage tail tape measure protein" evidence="4">
    <location>
        <begin position="145"/>
        <end position="345"/>
    </location>
</feature>
<dbReference type="RefSeq" id="WP_051838996.1">
    <property type="nucleotide sequence ID" value="NZ_ASYR01000016.1"/>
</dbReference>
<reference evidence="5 8" key="1">
    <citation type="submission" date="2013-05" db="EMBL/GenBank/DDBJ databases">
        <title>Genome Sequence of Streptomyces fradiae.</title>
        <authorList>
            <person name="Kirby R."/>
        </authorList>
    </citation>
    <scope>NUCLEOTIDE SEQUENCE [LARGE SCALE GENOMIC DNA]</scope>
    <source>
        <strain evidence="5 8">ATCC 10745</strain>
    </source>
</reference>
<feature type="transmembrane region" description="Helical" evidence="2">
    <location>
        <begin position="644"/>
        <end position="660"/>
    </location>
</feature>
<reference evidence="6 7" key="2">
    <citation type="submission" date="2016-09" db="EMBL/GenBank/DDBJ databases">
        <title>Streptomyces fradiae DSM40063, a candidate organism with high potential of specific P450 cytochromes.</title>
        <authorList>
            <person name="Grumaz C."/>
            <person name="Vainshtein Y."/>
            <person name="Kirstahler P."/>
            <person name="Sohn K."/>
        </authorList>
    </citation>
    <scope>NUCLEOTIDE SEQUENCE [LARGE SCALE GENOMIC DNA]</scope>
    <source>
        <strain evidence="6 7">DSM 40063</strain>
    </source>
</reference>
<keyword evidence="6" id="KW-0378">Hydrolase</keyword>
<proteinExistence type="predicted"/>
<dbReference type="Gene3D" id="2.70.70.10">
    <property type="entry name" value="Glucose Permease (Domain IIA)"/>
    <property type="match status" value="1"/>
</dbReference>